<keyword evidence="11" id="KW-1185">Reference proteome</keyword>
<dbReference type="RefSeq" id="WP_154824712.1">
    <property type="nucleotide sequence ID" value="NZ_JACRTL010000001.1"/>
</dbReference>
<accession>A0A8J6PCW6</accession>
<dbReference type="Gene3D" id="3.40.50.1970">
    <property type="match status" value="1"/>
</dbReference>
<evidence type="ECO:0000256" key="9">
    <source>
        <dbReference type="ARBA" id="ARBA00023264"/>
    </source>
</evidence>
<evidence type="ECO:0000256" key="4">
    <source>
        <dbReference type="ARBA" id="ARBA00022857"/>
    </source>
</evidence>
<proteinExistence type="predicted"/>
<keyword evidence="9" id="KW-1208">Phospholipid metabolism</keyword>
<evidence type="ECO:0000256" key="3">
    <source>
        <dbReference type="ARBA" id="ARBA00022723"/>
    </source>
</evidence>
<reference evidence="10" key="1">
    <citation type="submission" date="2020-08" db="EMBL/GenBank/DDBJ databases">
        <title>Genome public.</title>
        <authorList>
            <person name="Liu C."/>
            <person name="Sun Q."/>
        </authorList>
    </citation>
    <scope>NUCLEOTIDE SEQUENCE</scope>
    <source>
        <strain evidence="10">NSJ-15</strain>
    </source>
</reference>
<evidence type="ECO:0000313" key="10">
    <source>
        <dbReference type="EMBL" id="MBC8609692.1"/>
    </source>
</evidence>
<dbReference type="AlphaFoldDB" id="A0A8J6PCW6"/>
<keyword evidence="6" id="KW-0520">NAD</keyword>
<dbReference type="SUPFAM" id="SSF56796">
    <property type="entry name" value="Dehydroquinate synthase-like"/>
    <property type="match status" value="1"/>
</dbReference>
<keyword evidence="5" id="KW-0560">Oxidoreductase</keyword>
<keyword evidence="4" id="KW-0521">NADP</keyword>
<dbReference type="GO" id="GO:0008654">
    <property type="term" value="P:phospholipid biosynthetic process"/>
    <property type="evidence" value="ECO:0007669"/>
    <property type="project" value="UniProtKB-KW"/>
</dbReference>
<dbReference type="EMBL" id="JACRTL010000001">
    <property type="protein sequence ID" value="MBC8609692.1"/>
    <property type="molecule type" value="Genomic_DNA"/>
</dbReference>
<gene>
    <name evidence="10" type="ORF">H8702_00975</name>
</gene>
<dbReference type="Proteomes" id="UP000632659">
    <property type="component" value="Unassembled WGS sequence"/>
</dbReference>
<dbReference type="InterPro" id="IPR032837">
    <property type="entry name" value="G1PDH"/>
</dbReference>
<dbReference type="GO" id="GO:0016614">
    <property type="term" value="F:oxidoreductase activity, acting on CH-OH group of donors"/>
    <property type="evidence" value="ECO:0007669"/>
    <property type="project" value="InterPro"/>
</dbReference>
<evidence type="ECO:0000256" key="8">
    <source>
        <dbReference type="ARBA" id="ARBA00023209"/>
    </source>
</evidence>
<dbReference type="PANTHER" id="PTHR43616:SF5">
    <property type="entry name" value="GLYCEROL DEHYDROGENASE 1"/>
    <property type="match status" value="1"/>
</dbReference>
<organism evidence="10 11">
    <name type="scientific">Massiliimalia timonensis</name>
    <dbReference type="NCBI Taxonomy" id="1987501"/>
    <lineage>
        <taxon>Bacteria</taxon>
        <taxon>Bacillati</taxon>
        <taxon>Bacillota</taxon>
        <taxon>Clostridia</taxon>
        <taxon>Eubacteriales</taxon>
        <taxon>Oscillospiraceae</taxon>
        <taxon>Massiliimalia</taxon>
    </lineage>
</organism>
<evidence type="ECO:0000256" key="6">
    <source>
        <dbReference type="ARBA" id="ARBA00023027"/>
    </source>
</evidence>
<evidence type="ECO:0000256" key="5">
    <source>
        <dbReference type="ARBA" id="ARBA00023002"/>
    </source>
</evidence>
<dbReference type="GO" id="GO:0046872">
    <property type="term" value="F:metal ion binding"/>
    <property type="evidence" value="ECO:0007669"/>
    <property type="project" value="UniProtKB-KW"/>
</dbReference>
<evidence type="ECO:0000256" key="7">
    <source>
        <dbReference type="ARBA" id="ARBA00023098"/>
    </source>
</evidence>
<keyword evidence="7" id="KW-0443">Lipid metabolism</keyword>
<dbReference type="PANTHER" id="PTHR43616">
    <property type="entry name" value="GLYCEROL DEHYDROGENASE"/>
    <property type="match status" value="1"/>
</dbReference>
<evidence type="ECO:0000256" key="1">
    <source>
        <dbReference type="ARBA" id="ARBA00022490"/>
    </source>
</evidence>
<evidence type="ECO:0000256" key="2">
    <source>
        <dbReference type="ARBA" id="ARBA00022516"/>
    </source>
</evidence>
<sequence>MGFLDKSINELINREYPCSCGRTHIANIENIAIGVNALQRLPEFIKNQLLPGGRVFDPKQDQILVVSDVNTHQAGGKKVFEMLQQEGFQVREFVFPYPSMHAEEQYAEELKAALFEGLSLIVTVGSGSLNDITRFVAFHAQIPYYIVATAPSMDGYASNVSPLIHNNLKITYSCACANAIIGDVALLATAPTKMIGAGLGDIIGKYIAINDWKMSHMLYGEYYCGEVADLVLYSVQKCVDNVPGLIRREPEALQYLMESLVLIGIAMSYIGVSRPASSSEHHIAHFLEMKSIFKGEYGELHGTNVGMATCLIHDMYRKFLEMDWNFDKAREHAKQFDYQKWEQEIRHSFGLAADEVISLYQKVGQNEPEQVLKRIDAIEEKQDQLRVMLEQVVKDTDTTAGLLRQLNGLTSPEGYGFDKGEIRDILRFAKDLRNRYAALQLFYDMGVLDELADHIVEAYL</sequence>
<dbReference type="InterPro" id="IPR016205">
    <property type="entry name" value="Glycerol_DH"/>
</dbReference>
<protein>
    <submittedName>
        <fullName evidence="10">sn-glycerol-1-phosphate dehydrogenase</fullName>
    </submittedName>
</protein>
<dbReference type="Gene3D" id="1.20.1090.10">
    <property type="entry name" value="Dehydroquinate synthase-like - alpha domain"/>
    <property type="match status" value="1"/>
</dbReference>
<keyword evidence="3" id="KW-0479">Metal-binding</keyword>
<evidence type="ECO:0000313" key="11">
    <source>
        <dbReference type="Proteomes" id="UP000632659"/>
    </source>
</evidence>
<keyword evidence="2" id="KW-0444">Lipid biosynthesis</keyword>
<keyword evidence="8" id="KW-0594">Phospholipid biosynthesis</keyword>
<name>A0A8J6PCW6_9FIRM</name>
<comment type="caution">
    <text evidence="10">The sequence shown here is derived from an EMBL/GenBank/DDBJ whole genome shotgun (WGS) entry which is preliminary data.</text>
</comment>
<keyword evidence="1" id="KW-0963">Cytoplasm</keyword>
<dbReference type="CDD" id="cd08175">
    <property type="entry name" value="G1PDH"/>
    <property type="match status" value="1"/>
</dbReference>
<dbReference type="Pfam" id="PF13685">
    <property type="entry name" value="Fe-ADH_2"/>
    <property type="match status" value="1"/>
</dbReference>